<dbReference type="Proteomes" id="UP001186974">
    <property type="component" value="Unassembled WGS sequence"/>
</dbReference>
<dbReference type="EMBL" id="JAWDJW010006627">
    <property type="protein sequence ID" value="KAK3064054.1"/>
    <property type="molecule type" value="Genomic_DNA"/>
</dbReference>
<protein>
    <submittedName>
        <fullName evidence="1">Uncharacterized protein</fullName>
    </submittedName>
</protein>
<evidence type="ECO:0000313" key="2">
    <source>
        <dbReference type="Proteomes" id="UP001186974"/>
    </source>
</evidence>
<accession>A0ACC3D9X9</accession>
<gene>
    <name evidence="1" type="ORF">LTS18_010475</name>
</gene>
<comment type="caution">
    <text evidence="1">The sequence shown here is derived from an EMBL/GenBank/DDBJ whole genome shotgun (WGS) entry which is preliminary data.</text>
</comment>
<proteinExistence type="predicted"/>
<organism evidence="1 2">
    <name type="scientific">Coniosporium uncinatum</name>
    <dbReference type="NCBI Taxonomy" id="93489"/>
    <lineage>
        <taxon>Eukaryota</taxon>
        <taxon>Fungi</taxon>
        <taxon>Dikarya</taxon>
        <taxon>Ascomycota</taxon>
        <taxon>Pezizomycotina</taxon>
        <taxon>Dothideomycetes</taxon>
        <taxon>Dothideomycetes incertae sedis</taxon>
        <taxon>Coniosporium</taxon>
    </lineage>
</organism>
<evidence type="ECO:0000313" key="1">
    <source>
        <dbReference type="EMBL" id="KAK3064054.1"/>
    </source>
</evidence>
<sequence length="436" mass="47905">MDLATEHVTTHDLSHVRDNTKFMKGVVVFQAVKRPLDTSEHLDTTPIAAQEPLLLLPPPVVLGALLVMCVRLVPFAPSDPAEIAGRPVMLGRVILSSNATTAKASVISAIVAPTQSRWSAIIAVRPVTRSRNVQLNREPDRLRGVVDHAAKIARLLSTWARSAESLASCTKHVPQTESPSASTINASSGAVPPTSTQAEVTNDNPFWQTGTNGDRDREGPTTDNGADRAVEEVADQELPPVIQSLEIPTTQTLTVKLDTQVLDQHIISCSVRFESSFEVPIKVAPRGLAYRTATVRFTTDNIADQLSVQEVEIDSDIVETLLPSTIRDSISSLLTSDDRDSRLYHISFTTDPSLYNDNSKVFLGRHFYADSDMGPYTSAIRAARDMLYSSEQVVVHFFTIDSEWIQDHISTVLSSLEAQYNEYMLSKWWKGGDVNV</sequence>
<name>A0ACC3D9X9_9PEZI</name>
<keyword evidence="2" id="KW-1185">Reference proteome</keyword>
<reference evidence="1" key="1">
    <citation type="submission" date="2024-09" db="EMBL/GenBank/DDBJ databases">
        <title>Black Yeasts Isolated from many extreme environments.</title>
        <authorList>
            <person name="Coleine C."/>
            <person name="Stajich J.E."/>
            <person name="Selbmann L."/>
        </authorList>
    </citation>
    <scope>NUCLEOTIDE SEQUENCE</scope>
    <source>
        <strain evidence="1">CCFEE 5737</strain>
    </source>
</reference>